<evidence type="ECO:0000313" key="2">
    <source>
        <dbReference type="EMBL" id="KUM61694.1"/>
    </source>
</evidence>
<evidence type="ECO:0000256" key="1">
    <source>
        <dbReference type="SAM" id="MobiDB-lite"/>
    </source>
</evidence>
<accession>A0A101MJH3</accession>
<protein>
    <recommendedName>
        <fullName evidence="4">F-box domain-containing protein</fullName>
    </recommendedName>
</protein>
<dbReference type="STRING" id="48697.A0A101MJH3"/>
<reference evidence="2 3" key="1">
    <citation type="submission" date="2015-10" db="EMBL/GenBank/DDBJ databases">
        <title>Genome sequencing of Penicillium freii.</title>
        <authorList>
            <person name="Nguyen H.D."/>
            <person name="Visagie C.M."/>
            <person name="Seifert K.A."/>
        </authorList>
    </citation>
    <scope>NUCLEOTIDE SEQUENCE [LARGE SCALE GENOMIC DNA]</scope>
    <source>
        <strain evidence="2 3">DAOM 242723</strain>
    </source>
</reference>
<dbReference type="EMBL" id="LLXE01000124">
    <property type="protein sequence ID" value="KUM61694.1"/>
    <property type="molecule type" value="Genomic_DNA"/>
</dbReference>
<keyword evidence="3" id="KW-1185">Reference proteome</keyword>
<feature type="region of interest" description="Disordered" evidence="1">
    <location>
        <begin position="54"/>
        <end position="88"/>
    </location>
</feature>
<sequence>MAGATLDWADKPNADLALSSDEEDFVSNPSTTSRELEGAAKQNLTLALGKLRLEQEGLNQSSEQDATPTTPRTEGPNQTPPKLEMANNPLQLLDLPLDILKEIIKEVTQFFPAARE</sequence>
<feature type="compositionally biased region" description="Polar residues" evidence="1">
    <location>
        <begin position="57"/>
        <end position="77"/>
    </location>
</feature>
<evidence type="ECO:0008006" key="4">
    <source>
        <dbReference type="Google" id="ProtNLM"/>
    </source>
</evidence>
<feature type="region of interest" description="Disordered" evidence="1">
    <location>
        <begin position="19"/>
        <end position="39"/>
    </location>
</feature>
<name>A0A101MJH3_PENFR</name>
<dbReference type="Proteomes" id="UP000055045">
    <property type="component" value="Unassembled WGS sequence"/>
</dbReference>
<proteinExistence type="predicted"/>
<dbReference type="AlphaFoldDB" id="A0A101MJH3"/>
<gene>
    <name evidence="2" type="ORF">ACN42_g5412</name>
</gene>
<organism evidence="2 3">
    <name type="scientific">Penicillium freii</name>
    <dbReference type="NCBI Taxonomy" id="48697"/>
    <lineage>
        <taxon>Eukaryota</taxon>
        <taxon>Fungi</taxon>
        <taxon>Dikarya</taxon>
        <taxon>Ascomycota</taxon>
        <taxon>Pezizomycotina</taxon>
        <taxon>Eurotiomycetes</taxon>
        <taxon>Eurotiomycetidae</taxon>
        <taxon>Eurotiales</taxon>
        <taxon>Aspergillaceae</taxon>
        <taxon>Penicillium</taxon>
    </lineage>
</organism>
<evidence type="ECO:0000313" key="3">
    <source>
        <dbReference type="Proteomes" id="UP000055045"/>
    </source>
</evidence>
<comment type="caution">
    <text evidence="2">The sequence shown here is derived from an EMBL/GenBank/DDBJ whole genome shotgun (WGS) entry which is preliminary data.</text>
</comment>